<dbReference type="AlphaFoldDB" id="A0A1G5SDF0"/>
<name>A0A1G5SDF0_9PROT</name>
<keyword evidence="6" id="KW-0238">DNA-binding</keyword>
<keyword evidence="3" id="KW-0227">DNA damage</keyword>
<evidence type="ECO:0000256" key="4">
    <source>
        <dbReference type="ARBA" id="ARBA00022801"/>
    </source>
</evidence>
<dbReference type="GO" id="GO:0008233">
    <property type="term" value="F:peptidase activity"/>
    <property type="evidence" value="ECO:0007669"/>
    <property type="project" value="UniProtKB-KW"/>
</dbReference>
<dbReference type="Proteomes" id="UP000198729">
    <property type="component" value="Unassembled WGS sequence"/>
</dbReference>
<dbReference type="GO" id="GO:0006508">
    <property type="term" value="P:proteolysis"/>
    <property type="evidence" value="ECO:0007669"/>
    <property type="project" value="UniProtKB-KW"/>
</dbReference>
<evidence type="ECO:0000256" key="2">
    <source>
        <dbReference type="ARBA" id="ARBA00022670"/>
    </source>
</evidence>
<keyword evidence="5" id="KW-0190">Covalent protein-DNA linkage</keyword>
<dbReference type="EC" id="3.4.-.-" evidence="8"/>
<dbReference type="Pfam" id="PF02586">
    <property type="entry name" value="SRAP"/>
    <property type="match status" value="1"/>
</dbReference>
<dbReference type="Gene3D" id="3.90.1680.10">
    <property type="entry name" value="SOS response associated peptidase-like"/>
    <property type="match status" value="1"/>
</dbReference>
<reference evidence="9 10" key="1">
    <citation type="submission" date="2016-10" db="EMBL/GenBank/DDBJ databases">
        <authorList>
            <person name="de Groot N.N."/>
        </authorList>
    </citation>
    <scope>NUCLEOTIDE SEQUENCE [LARGE SCALE GENOMIC DNA]</scope>
    <source>
        <strain evidence="9">1</strain>
    </source>
</reference>
<dbReference type="InterPro" id="IPR036590">
    <property type="entry name" value="SRAP-like"/>
</dbReference>
<evidence type="ECO:0000256" key="1">
    <source>
        <dbReference type="ARBA" id="ARBA00008136"/>
    </source>
</evidence>
<gene>
    <name evidence="9" type="primary">yoaM</name>
    <name evidence="9" type="ORF">NSMM_330037</name>
</gene>
<dbReference type="GO" id="GO:0003697">
    <property type="term" value="F:single-stranded DNA binding"/>
    <property type="evidence" value="ECO:0007669"/>
    <property type="project" value="InterPro"/>
</dbReference>
<dbReference type="PANTHER" id="PTHR13604:SF0">
    <property type="entry name" value="ABASIC SITE PROCESSING PROTEIN HMCES"/>
    <property type="match status" value="1"/>
</dbReference>
<dbReference type="STRING" id="51642.NSMM_330037"/>
<dbReference type="GO" id="GO:0016829">
    <property type="term" value="F:lyase activity"/>
    <property type="evidence" value="ECO:0007669"/>
    <property type="project" value="UniProtKB-KW"/>
</dbReference>
<keyword evidence="4 8" id="KW-0378">Hydrolase</keyword>
<sequence length="224" mass="25485">MCGRFSLAYPRSSLIDWYHTVSMPEIKPRYNIAPTDDILVIRDSDRGRSGSMMRWGLIPHWIKDPKKLPLLFNARAESLATKPMFKHAFRRQRCLIPASGFYEWKLLPNGKSKQPFYVSAKDGPISFAGLWETATVDEVTIDSCTIITTESNTLMRPIHDRMPFILPPEVWDVWLTSTQQTDDSLLSLLQLYSSGQMQLWPVSSAVGRTNNEGAQLIQPINNQG</sequence>
<evidence type="ECO:0000256" key="3">
    <source>
        <dbReference type="ARBA" id="ARBA00022763"/>
    </source>
</evidence>
<dbReference type="GO" id="GO:0106300">
    <property type="term" value="P:protein-DNA covalent cross-linking repair"/>
    <property type="evidence" value="ECO:0007669"/>
    <property type="project" value="InterPro"/>
</dbReference>
<organism evidence="9 10">
    <name type="scientific">Nitrosomonas mobilis</name>
    <dbReference type="NCBI Taxonomy" id="51642"/>
    <lineage>
        <taxon>Bacteria</taxon>
        <taxon>Pseudomonadati</taxon>
        <taxon>Pseudomonadota</taxon>
        <taxon>Betaproteobacteria</taxon>
        <taxon>Nitrosomonadales</taxon>
        <taxon>Nitrosomonadaceae</taxon>
        <taxon>Nitrosomonas</taxon>
    </lineage>
</organism>
<evidence type="ECO:0000313" key="9">
    <source>
        <dbReference type="EMBL" id="SCZ85017.1"/>
    </source>
</evidence>
<dbReference type="OrthoDB" id="6192129at2"/>
<proteinExistence type="inferred from homology"/>
<dbReference type="SUPFAM" id="SSF143081">
    <property type="entry name" value="BB1717-like"/>
    <property type="match status" value="1"/>
</dbReference>
<evidence type="ECO:0000256" key="7">
    <source>
        <dbReference type="ARBA" id="ARBA00023239"/>
    </source>
</evidence>
<keyword evidence="10" id="KW-1185">Reference proteome</keyword>
<accession>A0A1G5SDF0</accession>
<evidence type="ECO:0000256" key="6">
    <source>
        <dbReference type="ARBA" id="ARBA00023125"/>
    </source>
</evidence>
<dbReference type="InterPro" id="IPR003738">
    <property type="entry name" value="SRAP"/>
</dbReference>
<dbReference type="RefSeq" id="WP_090284940.1">
    <property type="nucleotide sequence ID" value="NZ_FMWO01000040.1"/>
</dbReference>
<protein>
    <recommendedName>
        <fullName evidence="8">Abasic site processing protein</fullName>
        <ecNumber evidence="8">3.4.-.-</ecNumber>
    </recommendedName>
</protein>
<comment type="similarity">
    <text evidence="1 8">Belongs to the SOS response-associated peptidase family.</text>
</comment>
<dbReference type="EMBL" id="FMWO01000040">
    <property type="protein sequence ID" value="SCZ85017.1"/>
    <property type="molecule type" value="Genomic_DNA"/>
</dbReference>
<keyword evidence="7" id="KW-0456">Lyase</keyword>
<keyword evidence="2 8" id="KW-0645">Protease</keyword>
<evidence type="ECO:0000256" key="5">
    <source>
        <dbReference type="ARBA" id="ARBA00023124"/>
    </source>
</evidence>
<evidence type="ECO:0000313" key="10">
    <source>
        <dbReference type="Proteomes" id="UP000198729"/>
    </source>
</evidence>
<dbReference type="PANTHER" id="PTHR13604">
    <property type="entry name" value="DC12-RELATED"/>
    <property type="match status" value="1"/>
</dbReference>
<evidence type="ECO:0000256" key="8">
    <source>
        <dbReference type="RuleBase" id="RU364100"/>
    </source>
</evidence>